<name>A0AA38LBC6_TAXCH</name>
<protein>
    <submittedName>
        <fullName evidence="2">Uncharacterized protein</fullName>
    </submittedName>
</protein>
<dbReference type="EMBL" id="JAHRHJ020000004">
    <property type="protein sequence ID" value="KAH9318483.1"/>
    <property type="molecule type" value="Genomic_DNA"/>
</dbReference>
<dbReference type="Proteomes" id="UP000824469">
    <property type="component" value="Unassembled WGS sequence"/>
</dbReference>
<dbReference type="PANTHER" id="PTHR31198:SF1">
    <property type="entry name" value="CENTROSOMAL AT-AC SPLICING FACTOR"/>
    <property type="match status" value="1"/>
</dbReference>
<dbReference type="InterPro" id="IPR028015">
    <property type="entry name" value="CCDC84-like"/>
</dbReference>
<dbReference type="PANTHER" id="PTHR31198">
    <property type="entry name" value="COILED-COIL DOMAIN-CONTAINING PROTEIN 84"/>
    <property type="match status" value="1"/>
</dbReference>
<feature type="region of interest" description="Disordered" evidence="1">
    <location>
        <begin position="22"/>
        <end position="42"/>
    </location>
</feature>
<keyword evidence="3" id="KW-1185">Reference proteome</keyword>
<evidence type="ECO:0000313" key="3">
    <source>
        <dbReference type="Proteomes" id="UP000824469"/>
    </source>
</evidence>
<sequence>MEKVEEAEKHMEKMRIWKEREQKNIDGGRELGKDGGEGEGEGGRMVGVIGLTSSFYGWGRPELQRGNGRVLGRDGRGHGEGGEGEFDAAFKTKSAQVLYLNEVVKIAWVLVWTTNSKNSIAKHASAGGGPGKGPIPVWVHTSCNSIKHLTSSEHMVCLKSFWLENGADVQKRDKYCISQQEFAKWENRCKYFESLSTSSGDSSNEVLNNIHSKHSSVNMDTLGNVSIKNIANNPSDSVLPLQHLKDKSFQVSSQGDNKASMAHLASQDVHLLNFSDGIDANQESLWKHAQQSKHMHLLSKNGLIQAGAAARDSVAKLHAVSTTLSNFPRHEEGYNVASSLQDGYQGIEHHLTCIRTPSLLPGEVKENIHTGAPPPWLNMDGENEVIYNGTSADIQILSKTRERKLKKTRNPKRVGATWAEQRRAELQRELKGETSTTNVANDSWLPNFGRVWQSGSRKDSRKEFEAEKNIERTFVTKTDNTAELQPYISKRIASFK</sequence>
<reference evidence="2 3" key="1">
    <citation type="journal article" date="2021" name="Nat. Plants">
        <title>The Taxus genome provides insights into paclitaxel biosynthesis.</title>
        <authorList>
            <person name="Xiong X."/>
            <person name="Gou J."/>
            <person name="Liao Q."/>
            <person name="Li Y."/>
            <person name="Zhou Q."/>
            <person name="Bi G."/>
            <person name="Li C."/>
            <person name="Du R."/>
            <person name="Wang X."/>
            <person name="Sun T."/>
            <person name="Guo L."/>
            <person name="Liang H."/>
            <person name="Lu P."/>
            <person name="Wu Y."/>
            <person name="Zhang Z."/>
            <person name="Ro D.K."/>
            <person name="Shang Y."/>
            <person name="Huang S."/>
            <person name="Yan J."/>
        </authorList>
    </citation>
    <scope>NUCLEOTIDE SEQUENCE [LARGE SCALE GENOMIC DNA]</scope>
    <source>
        <strain evidence="2">Ta-2019</strain>
    </source>
</reference>
<dbReference type="Pfam" id="PF14968">
    <property type="entry name" value="CCDC84"/>
    <property type="match status" value="1"/>
</dbReference>
<accession>A0AA38LBC6</accession>
<evidence type="ECO:0000256" key="1">
    <source>
        <dbReference type="SAM" id="MobiDB-lite"/>
    </source>
</evidence>
<evidence type="ECO:0000313" key="2">
    <source>
        <dbReference type="EMBL" id="KAH9318483.1"/>
    </source>
</evidence>
<proteinExistence type="predicted"/>
<dbReference type="AlphaFoldDB" id="A0AA38LBC6"/>
<feature type="compositionally biased region" description="Basic and acidic residues" evidence="1">
    <location>
        <begin position="22"/>
        <end position="36"/>
    </location>
</feature>
<comment type="caution">
    <text evidence="2">The sequence shown here is derived from an EMBL/GenBank/DDBJ whole genome shotgun (WGS) entry which is preliminary data.</text>
</comment>
<gene>
    <name evidence="2" type="ORF">KI387_020252</name>
</gene>
<organism evidence="2 3">
    <name type="scientific">Taxus chinensis</name>
    <name type="common">Chinese yew</name>
    <name type="synonym">Taxus wallichiana var. chinensis</name>
    <dbReference type="NCBI Taxonomy" id="29808"/>
    <lineage>
        <taxon>Eukaryota</taxon>
        <taxon>Viridiplantae</taxon>
        <taxon>Streptophyta</taxon>
        <taxon>Embryophyta</taxon>
        <taxon>Tracheophyta</taxon>
        <taxon>Spermatophyta</taxon>
        <taxon>Pinopsida</taxon>
        <taxon>Pinidae</taxon>
        <taxon>Conifers II</taxon>
        <taxon>Cupressales</taxon>
        <taxon>Taxaceae</taxon>
        <taxon>Taxus</taxon>
    </lineage>
</organism>